<dbReference type="SUPFAM" id="SSF47616">
    <property type="entry name" value="GST C-terminal domain-like"/>
    <property type="match status" value="1"/>
</dbReference>
<protein>
    <recommendedName>
        <fullName evidence="1">glutathione transferase</fullName>
        <ecNumber evidence="1">2.5.1.18</ecNumber>
    </recommendedName>
    <alternativeName>
        <fullName evidence="5">GST class-sigma</fullName>
    </alternativeName>
</protein>
<dbReference type="InterPro" id="IPR004046">
    <property type="entry name" value="GST_C"/>
</dbReference>
<dbReference type="AlphaFoldDB" id="A0AAD4N3L6"/>
<dbReference type="Gene3D" id="1.20.1050.10">
    <property type="match status" value="1"/>
</dbReference>
<dbReference type="FunFam" id="1.20.1050.10:FF:000031">
    <property type="entry name" value="Glutathione S-Transferase"/>
    <property type="match status" value="1"/>
</dbReference>
<accession>A0AAD4N3L6</accession>
<dbReference type="CDD" id="cd03192">
    <property type="entry name" value="GST_C_Sigma_like"/>
    <property type="match status" value="1"/>
</dbReference>
<evidence type="ECO:0000313" key="8">
    <source>
        <dbReference type="Proteomes" id="UP001201812"/>
    </source>
</evidence>
<dbReference type="EC" id="2.5.1.18" evidence="1"/>
<proteinExistence type="inferred from homology"/>
<keyword evidence="2" id="KW-0808">Transferase</keyword>
<dbReference type="InterPro" id="IPR010987">
    <property type="entry name" value="Glutathione-S-Trfase_C-like"/>
</dbReference>
<dbReference type="GO" id="GO:0005737">
    <property type="term" value="C:cytoplasm"/>
    <property type="evidence" value="ECO:0007669"/>
    <property type="project" value="UniProtKB-ARBA"/>
</dbReference>
<dbReference type="EMBL" id="JAKKPZ010000020">
    <property type="protein sequence ID" value="KAI1711876.1"/>
    <property type="molecule type" value="Genomic_DNA"/>
</dbReference>
<dbReference type="PANTHER" id="PTHR11571:SF256">
    <property type="entry name" value="GST C-TERMINAL DOMAIN-CONTAINING PROTEIN-RELATED"/>
    <property type="match status" value="1"/>
</dbReference>
<dbReference type="InterPro" id="IPR036282">
    <property type="entry name" value="Glutathione-S-Trfase_C_sf"/>
</dbReference>
<evidence type="ECO:0000256" key="3">
    <source>
        <dbReference type="ARBA" id="ARBA00038317"/>
    </source>
</evidence>
<organism evidence="7 8">
    <name type="scientific">Ditylenchus destructor</name>
    <dbReference type="NCBI Taxonomy" id="166010"/>
    <lineage>
        <taxon>Eukaryota</taxon>
        <taxon>Metazoa</taxon>
        <taxon>Ecdysozoa</taxon>
        <taxon>Nematoda</taxon>
        <taxon>Chromadorea</taxon>
        <taxon>Rhabditida</taxon>
        <taxon>Tylenchina</taxon>
        <taxon>Tylenchomorpha</taxon>
        <taxon>Sphaerularioidea</taxon>
        <taxon>Anguinidae</taxon>
        <taxon>Anguininae</taxon>
        <taxon>Ditylenchus</taxon>
    </lineage>
</organism>
<evidence type="ECO:0000256" key="5">
    <source>
        <dbReference type="ARBA" id="ARBA00078118"/>
    </source>
</evidence>
<dbReference type="Gene3D" id="1.20.1050.130">
    <property type="match status" value="1"/>
</dbReference>
<evidence type="ECO:0000256" key="4">
    <source>
        <dbReference type="ARBA" id="ARBA00047960"/>
    </source>
</evidence>
<dbReference type="PROSITE" id="PS50405">
    <property type="entry name" value="GST_CTER"/>
    <property type="match status" value="1"/>
</dbReference>
<comment type="catalytic activity">
    <reaction evidence="4">
        <text>RX + glutathione = an S-substituted glutathione + a halide anion + H(+)</text>
        <dbReference type="Rhea" id="RHEA:16437"/>
        <dbReference type="ChEBI" id="CHEBI:15378"/>
        <dbReference type="ChEBI" id="CHEBI:16042"/>
        <dbReference type="ChEBI" id="CHEBI:17792"/>
        <dbReference type="ChEBI" id="CHEBI:57925"/>
        <dbReference type="ChEBI" id="CHEBI:90779"/>
        <dbReference type="EC" id="2.5.1.18"/>
    </reaction>
</comment>
<dbReference type="InterPro" id="IPR050213">
    <property type="entry name" value="GST_superfamily"/>
</dbReference>
<reference evidence="7" key="1">
    <citation type="submission" date="2022-01" db="EMBL/GenBank/DDBJ databases">
        <title>Genome Sequence Resource for Two Populations of Ditylenchus destructor, the Migratory Endoparasitic Phytonematode.</title>
        <authorList>
            <person name="Zhang H."/>
            <person name="Lin R."/>
            <person name="Xie B."/>
        </authorList>
    </citation>
    <scope>NUCLEOTIDE SEQUENCE</scope>
    <source>
        <strain evidence="7">BazhouSP</strain>
    </source>
</reference>
<dbReference type="Pfam" id="PF14497">
    <property type="entry name" value="GST_C_3"/>
    <property type="match status" value="1"/>
</dbReference>
<dbReference type="GO" id="GO:0006749">
    <property type="term" value="P:glutathione metabolic process"/>
    <property type="evidence" value="ECO:0007669"/>
    <property type="project" value="TreeGrafter"/>
</dbReference>
<evidence type="ECO:0000256" key="2">
    <source>
        <dbReference type="ARBA" id="ARBA00022679"/>
    </source>
</evidence>
<dbReference type="InterPro" id="IPR036249">
    <property type="entry name" value="Thioredoxin-like_sf"/>
</dbReference>
<comment type="similarity">
    <text evidence="3">Belongs to the GST superfamily. Sigma family.</text>
</comment>
<feature type="domain" description="GST C-terminal" evidence="6">
    <location>
        <begin position="73"/>
        <end position="198"/>
    </location>
</feature>
<dbReference type="SUPFAM" id="SSF52833">
    <property type="entry name" value="Thioredoxin-like"/>
    <property type="match status" value="1"/>
</dbReference>
<dbReference type="PANTHER" id="PTHR11571">
    <property type="entry name" value="GLUTATHIONE S-TRANSFERASE"/>
    <property type="match status" value="1"/>
</dbReference>
<evidence type="ECO:0000256" key="1">
    <source>
        <dbReference type="ARBA" id="ARBA00012452"/>
    </source>
</evidence>
<comment type="caution">
    <text evidence="7">The sequence shown here is derived from an EMBL/GenBank/DDBJ whole genome shotgun (WGS) entry which is preliminary data.</text>
</comment>
<dbReference type="GO" id="GO:0004364">
    <property type="term" value="F:glutathione transferase activity"/>
    <property type="evidence" value="ECO:0007669"/>
    <property type="project" value="UniProtKB-EC"/>
</dbReference>
<evidence type="ECO:0000313" key="7">
    <source>
        <dbReference type="EMBL" id="KAI1711876.1"/>
    </source>
</evidence>
<evidence type="ECO:0000259" key="6">
    <source>
        <dbReference type="PROSITE" id="PS50405"/>
    </source>
</evidence>
<gene>
    <name evidence="7" type="ORF">DdX_09836</name>
</gene>
<name>A0AAD4N3L6_9BILA</name>
<dbReference type="Proteomes" id="UP001201812">
    <property type="component" value="Unassembled WGS sequence"/>
</dbReference>
<keyword evidence="8" id="KW-1185">Reference proteome</keyword>
<sequence length="198" mass="22669">MLHYKLIGFVDVRGLAEMSRCVLHYAGVRFEDYRIPLNDWPILKKTMPYEQLPKQILCLHNFKFTFKGLAGESDLESALLDSVADLHKDFQNEIASYFMVGAGFQEGDKDKIYKETFLPAAERHFPRLVKLLNESGSGFFGKLGVSWVDFYVASAFLTIKHFAPDFVGNYPELQSHCDRIHGLPQLQSYLAQRKDSPI</sequence>